<dbReference type="PROSITE" id="PS51318">
    <property type="entry name" value="TAT"/>
    <property type="match status" value="1"/>
</dbReference>
<proteinExistence type="predicted"/>
<dbReference type="Gene3D" id="3.40.50.720">
    <property type="entry name" value="NAD(P)-binding Rossmann-like Domain"/>
    <property type="match status" value="1"/>
</dbReference>
<keyword evidence="4" id="KW-1185">Reference proteome</keyword>
<keyword evidence="3" id="KW-0560">Oxidoreductase</keyword>
<dbReference type="Proteomes" id="UP000317648">
    <property type="component" value="Chromosome"/>
</dbReference>
<dbReference type="Pfam" id="PF22725">
    <property type="entry name" value="GFO_IDH_MocA_C3"/>
    <property type="match status" value="1"/>
</dbReference>
<dbReference type="InterPro" id="IPR019546">
    <property type="entry name" value="TAT_signal_bac_arc"/>
</dbReference>
<dbReference type="SUPFAM" id="SSF51735">
    <property type="entry name" value="NAD(P)-binding Rossmann-fold domains"/>
    <property type="match status" value="1"/>
</dbReference>
<dbReference type="InterPro" id="IPR050463">
    <property type="entry name" value="Gfo/Idh/MocA_oxidrdct_glycsds"/>
</dbReference>
<accession>A0A518DRV7</accession>
<dbReference type="PANTHER" id="PTHR43818">
    <property type="entry name" value="BCDNA.GH03377"/>
    <property type="match status" value="1"/>
</dbReference>
<evidence type="ECO:0000313" key="3">
    <source>
        <dbReference type="EMBL" id="QDU94544.1"/>
    </source>
</evidence>
<dbReference type="InterPro" id="IPR006311">
    <property type="entry name" value="TAT_signal"/>
</dbReference>
<gene>
    <name evidence="3" type="primary">iolG_9</name>
    <name evidence="3" type="ORF">Pla8534_23350</name>
</gene>
<dbReference type="SUPFAM" id="SSF55347">
    <property type="entry name" value="Glyceraldehyde-3-phosphate dehydrogenase-like, C-terminal domain"/>
    <property type="match status" value="1"/>
</dbReference>
<dbReference type="InterPro" id="IPR000683">
    <property type="entry name" value="Gfo/Idh/MocA-like_OxRdtase_N"/>
</dbReference>
<dbReference type="Gene3D" id="3.30.360.10">
    <property type="entry name" value="Dihydrodipicolinate Reductase, domain 2"/>
    <property type="match status" value="1"/>
</dbReference>
<dbReference type="RefSeq" id="WP_145053037.1">
    <property type="nucleotide sequence ID" value="NZ_CP036433.1"/>
</dbReference>
<dbReference type="GO" id="GO:0050112">
    <property type="term" value="F:inositol 2-dehydrogenase (NAD+) activity"/>
    <property type="evidence" value="ECO:0007669"/>
    <property type="project" value="UniProtKB-EC"/>
</dbReference>
<name>A0A518DRV7_9BACT</name>
<dbReference type="EC" id="1.1.1.18" evidence="3"/>
<dbReference type="NCBIfam" id="TIGR01409">
    <property type="entry name" value="TAT_signal_seq"/>
    <property type="match status" value="1"/>
</dbReference>
<evidence type="ECO:0000313" key="4">
    <source>
        <dbReference type="Proteomes" id="UP000317648"/>
    </source>
</evidence>
<evidence type="ECO:0000259" key="2">
    <source>
        <dbReference type="Pfam" id="PF22725"/>
    </source>
</evidence>
<reference evidence="3 4" key="1">
    <citation type="submission" date="2019-02" db="EMBL/GenBank/DDBJ databases">
        <title>Deep-cultivation of Planctomycetes and their phenomic and genomic characterization uncovers novel biology.</title>
        <authorList>
            <person name="Wiegand S."/>
            <person name="Jogler M."/>
            <person name="Boedeker C."/>
            <person name="Pinto D."/>
            <person name="Vollmers J."/>
            <person name="Rivas-Marin E."/>
            <person name="Kohn T."/>
            <person name="Peeters S.H."/>
            <person name="Heuer A."/>
            <person name="Rast P."/>
            <person name="Oberbeckmann S."/>
            <person name="Bunk B."/>
            <person name="Jeske O."/>
            <person name="Meyerdierks A."/>
            <person name="Storesund J.E."/>
            <person name="Kallscheuer N."/>
            <person name="Luecker S."/>
            <person name="Lage O.M."/>
            <person name="Pohl T."/>
            <person name="Merkel B.J."/>
            <person name="Hornburger P."/>
            <person name="Mueller R.-W."/>
            <person name="Bruemmer F."/>
            <person name="Labrenz M."/>
            <person name="Spormann A.M."/>
            <person name="Op den Camp H."/>
            <person name="Overmann J."/>
            <person name="Amann R."/>
            <person name="Jetten M.S.M."/>
            <person name="Mascher T."/>
            <person name="Medema M.H."/>
            <person name="Devos D.P."/>
            <person name="Kaster A.-K."/>
            <person name="Ovreas L."/>
            <person name="Rohde M."/>
            <person name="Galperin M.Y."/>
            <person name="Jogler C."/>
        </authorList>
    </citation>
    <scope>NUCLEOTIDE SEQUENCE [LARGE SCALE GENOMIC DNA]</scope>
    <source>
        <strain evidence="3 4">Pla85_3_4</strain>
    </source>
</reference>
<dbReference type="KEGG" id="lcre:Pla8534_23350"/>
<dbReference type="GO" id="GO:0000166">
    <property type="term" value="F:nucleotide binding"/>
    <property type="evidence" value="ECO:0007669"/>
    <property type="project" value="InterPro"/>
</dbReference>
<feature type="domain" description="GFO/IDH/MocA-like oxidoreductase" evidence="2">
    <location>
        <begin position="240"/>
        <end position="330"/>
    </location>
</feature>
<dbReference type="OrthoDB" id="9788246at2"/>
<dbReference type="EMBL" id="CP036433">
    <property type="protein sequence ID" value="QDU94544.1"/>
    <property type="molecule type" value="Genomic_DNA"/>
</dbReference>
<protein>
    <submittedName>
        <fullName evidence="3">Inositol 2-dehydrogenase</fullName>
        <ecNumber evidence="3">1.1.1.18</ecNumber>
    </submittedName>
</protein>
<dbReference type="InterPro" id="IPR055170">
    <property type="entry name" value="GFO_IDH_MocA-like_dom"/>
</dbReference>
<dbReference type="InterPro" id="IPR036291">
    <property type="entry name" value="NAD(P)-bd_dom_sf"/>
</dbReference>
<dbReference type="PANTHER" id="PTHR43818:SF5">
    <property type="entry name" value="OXIDOREDUCTASE FAMILY PROTEIN"/>
    <property type="match status" value="1"/>
</dbReference>
<dbReference type="AlphaFoldDB" id="A0A518DRV7"/>
<feature type="domain" description="Gfo/Idh/MocA-like oxidoreductase N-terminal" evidence="1">
    <location>
        <begin position="42"/>
        <end position="167"/>
    </location>
</feature>
<organism evidence="3 4">
    <name type="scientific">Lignipirellula cremea</name>
    <dbReference type="NCBI Taxonomy" id="2528010"/>
    <lineage>
        <taxon>Bacteria</taxon>
        <taxon>Pseudomonadati</taxon>
        <taxon>Planctomycetota</taxon>
        <taxon>Planctomycetia</taxon>
        <taxon>Pirellulales</taxon>
        <taxon>Pirellulaceae</taxon>
        <taxon>Lignipirellula</taxon>
    </lineage>
</organism>
<dbReference type="Pfam" id="PF01408">
    <property type="entry name" value="GFO_IDH_MocA"/>
    <property type="match status" value="1"/>
</dbReference>
<sequence length="423" mass="46391">MTFLQGTRRNFLQTTGSAAVGLALGAQALPGRASTAANERLSVGFVGAGMRGTELMKVAASICQKFPADLTAVCDLWSYHRQRGVDQVKELTGREPRQFQHLEEMLAWSGLDAVVIATPDHAHAIHLTQCVQAGKHVYCEKPFANVLQEANDAVDAWRNSRCVATVGTQFRSDPRYRAAAELVRTGVLGPIVKVDRTFNAHSPYRWRRPAEIKLLKEADTDWKAWLLNKPDRAFDPQTYLEFRLMPEFSSGVIDQWMSHGIDGVHMLTGAALPRSVVAHGGNYGWKDGRANGDTAHVLLDYPEGFLCSHTTSLVNGFGGRGGVVMGRDAALEFHTNWRLSGEGGALARTLPTRLISEEGSVGDGDPVLHMRNWLECVQQGEQQTHCTPADSYPAAVACIMATQALHSGRRVQFDQATRTIRFG</sequence>
<evidence type="ECO:0000259" key="1">
    <source>
        <dbReference type="Pfam" id="PF01408"/>
    </source>
</evidence>